<feature type="region of interest" description="Disordered" evidence="1">
    <location>
        <begin position="60"/>
        <end position="99"/>
    </location>
</feature>
<name>A0A060YEE5_ONCMY</name>
<evidence type="ECO:0000313" key="3">
    <source>
        <dbReference type="Proteomes" id="UP000193380"/>
    </source>
</evidence>
<evidence type="ECO:0000313" key="2">
    <source>
        <dbReference type="EMBL" id="CDQ89892.1"/>
    </source>
</evidence>
<gene>
    <name evidence="2" type="ORF">GSONMT00041769001</name>
</gene>
<dbReference type="Proteomes" id="UP000193380">
    <property type="component" value="Unassembled WGS sequence"/>
</dbReference>
<proteinExistence type="predicted"/>
<protein>
    <submittedName>
        <fullName evidence="2">Uncharacterized protein</fullName>
    </submittedName>
</protein>
<dbReference type="AlphaFoldDB" id="A0A060YEE5"/>
<dbReference type="PaxDb" id="8022-A0A060YEE5"/>
<accession>A0A060YEE5</accession>
<evidence type="ECO:0000256" key="1">
    <source>
        <dbReference type="SAM" id="MobiDB-lite"/>
    </source>
</evidence>
<reference evidence="2" key="2">
    <citation type="submission" date="2014-03" db="EMBL/GenBank/DDBJ databases">
        <authorList>
            <person name="Genoscope - CEA"/>
        </authorList>
    </citation>
    <scope>NUCLEOTIDE SEQUENCE</scope>
</reference>
<reference evidence="2" key="1">
    <citation type="journal article" date="2014" name="Nat. Commun.">
        <title>The rainbow trout genome provides novel insights into evolution after whole-genome duplication in vertebrates.</title>
        <authorList>
            <person name="Berthelot C."/>
            <person name="Brunet F."/>
            <person name="Chalopin D."/>
            <person name="Juanchich A."/>
            <person name="Bernard M."/>
            <person name="Noel B."/>
            <person name="Bento P."/>
            <person name="Da Silva C."/>
            <person name="Labadie K."/>
            <person name="Alberti A."/>
            <person name="Aury J.M."/>
            <person name="Louis A."/>
            <person name="Dehais P."/>
            <person name="Bardou P."/>
            <person name="Montfort J."/>
            <person name="Klopp C."/>
            <person name="Cabau C."/>
            <person name="Gaspin C."/>
            <person name="Thorgaard G.H."/>
            <person name="Boussaha M."/>
            <person name="Quillet E."/>
            <person name="Guyomard R."/>
            <person name="Galiana D."/>
            <person name="Bobe J."/>
            <person name="Volff J.N."/>
            <person name="Genet C."/>
            <person name="Wincker P."/>
            <person name="Jaillon O."/>
            <person name="Roest Crollius H."/>
            <person name="Guiguen Y."/>
        </authorList>
    </citation>
    <scope>NUCLEOTIDE SEQUENCE [LARGE SCALE GENOMIC DNA]</scope>
</reference>
<sequence length="160" mass="16898">MEAGALCPCLWGYGAPDSVGLCYSVTWFCSCASWKQAPYVPACGVMELQTVWDCVTQSPGSVPGPPAQTAPTGWPSSSARTPTSASGSTSPGSTSVTRKTAVRERVSACCREPGCRSLLFLLLSTVGRPLWLADSVCLRPGTDCIRTLFNWPGNLTTSSR</sequence>
<dbReference type="EMBL" id="FR909931">
    <property type="protein sequence ID" value="CDQ89892.1"/>
    <property type="molecule type" value="Genomic_DNA"/>
</dbReference>
<organism evidence="2 3">
    <name type="scientific">Oncorhynchus mykiss</name>
    <name type="common">Rainbow trout</name>
    <name type="synonym">Salmo gairdneri</name>
    <dbReference type="NCBI Taxonomy" id="8022"/>
    <lineage>
        <taxon>Eukaryota</taxon>
        <taxon>Metazoa</taxon>
        <taxon>Chordata</taxon>
        <taxon>Craniata</taxon>
        <taxon>Vertebrata</taxon>
        <taxon>Euteleostomi</taxon>
        <taxon>Actinopterygii</taxon>
        <taxon>Neopterygii</taxon>
        <taxon>Teleostei</taxon>
        <taxon>Protacanthopterygii</taxon>
        <taxon>Salmoniformes</taxon>
        <taxon>Salmonidae</taxon>
        <taxon>Salmoninae</taxon>
        <taxon>Oncorhynchus</taxon>
    </lineage>
</organism>
<feature type="compositionally biased region" description="Low complexity" evidence="1">
    <location>
        <begin position="76"/>
        <end position="98"/>
    </location>
</feature>